<dbReference type="InterPro" id="IPR039446">
    <property type="entry name" value="DauR-like"/>
</dbReference>
<feature type="domain" description="Transcriptional regulator DauR-like HTH" evidence="2">
    <location>
        <begin position="170"/>
        <end position="231"/>
    </location>
</feature>
<dbReference type="Pfam" id="PF13309">
    <property type="entry name" value="HTH_22"/>
    <property type="match status" value="1"/>
</dbReference>
<proteinExistence type="predicted"/>
<organism evidence="3 4">
    <name type="scientific">Ottowia thiooxydans</name>
    <dbReference type="NCBI Taxonomy" id="219182"/>
    <lineage>
        <taxon>Bacteria</taxon>
        <taxon>Pseudomonadati</taxon>
        <taxon>Pseudomonadota</taxon>
        <taxon>Betaproteobacteria</taxon>
        <taxon>Burkholderiales</taxon>
        <taxon>Comamonadaceae</taxon>
        <taxon>Ottowia</taxon>
    </lineage>
</organism>
<protein>
    <submittedName>
        <fullName evidence="3">Transcriptional regulator YheO</fullName>
    </submittedName>
</protein>
<name>A0ABV2QGF1_9BURK</name>
<dbReference type="Proteomes" id="UP001549320">
    <property type="component" value="Unassembled WGS sequence"/>
</dbReference>
<dbReference type="EMBL" id="JBEPSH010000013">
    <property type="protein sequence ID" value="MET4579963.1"/>
    <property type="molecule type" value="Genomic_DNA"/>
</dbReference>
<gene>
    <name evidence="3" type="ORF">ABIE13_005101</name>
</gene>
<dbReference type="PANTHER" id="PTHR35568:SF1">
    <property type="entry name" value="TRANSCRIPTIONAL REGULATOR DAUR"/>
    <property type="match status" value="1"/>
</dbReference>
<dbReference type="Pfam" id="PF08348">
    <property type="entry name" value="PAS_6"/>
    <property type="match status" value="1"/>
</dbReference>
<dbReference type="InterPro" id="IPR039445">
    <property type="entry name" value="DauR-like_HTH"/>
</dbReference>
<accession>A0ABV2QGF1</accession>
<sequence length="243" mass="26418">MDPTRAHILAAIKVTLPAWQSMVGPHVEIVLHDLCKPENSVIYIANGHVTGRSTGASLLGGPLNDKAFLAARRELSQPGGNQHSVILDYPTLAPDGRPLKSATVVFRDQDGVPFLALCLNSDLQLVKDAMRWLEGFLTPAGASEPPRQEPHSPAVEVPAAPKEQDLEVLMRTIVEEAVARLGKPVREMSRDEKLEALKPMVSRGVLLVRGGVGRVAQALGVTRFTIYNYLDILREREGITSAK</sequence>
<evidence type="ECO:0000313" key="3">
    <source>
        <dbReference type="EMBL" id="MET4579963.1"/>
    </source>
</evidence>
<keyword evidence="4" id="KW-1185">Reference proteome</keyword>
<comment type="caution">
    <text evidence="3">The sequence shown here is derived from an EMBL/GenBank/DDBJ whole genome shotgun (WGS) entry which is preliminary data.</text>
</comment>
<feature type="domain" description="YheO-like" evidence="1">
    <location>
        <begin position="20"/>
        <end position="129"/>
    </location>
</feature>
<reference evidence="3 4" key="1">
    <citation type="submission" date="2024-06" db="EMBL/GenBank/DDBJ databases">
        <title>Sorghum-associated microbial communities from plants grown in Nebraska, USA.</title>
        <authorList>
            <person name="Schachtman D."/>
        </authorList>
    </citation>
    <scope>NUCLEOTIDE SEQUENCE [LARGE SCALE GENOMIC DNA]</scope>
    <source>
        <strain evidence="3 4">2709</strain>
    </source>
</reference>
<evidence type="ECO:0000259" key="1">
    <source>
        <dbReference type="Pfam" id="PF08348"/>
    </source>
</evidence>
<dbReference type="PANTHER" id="PTHR35568">
    <property type="entry name" value="TRANSCRIPTIONAL REGULATOR DAUR"/>
    <property type="match status" value="1"/>
</dbReference>
<evidence type="ECO:0000313" key="4">
    <source>
        <dbReference type="Proteomes" id="UP001549320"/>
    </source>
</evidence>
<dbReference type="RefSeq" id="WP_354448537.1">
    <property type="nucleotide sequence ID" value="NZ_JBEPSH010000013.1"/>
</dbReference>
<evidence type="ECO:0000259" key="2">
    <source>
        <dbReference type="Pfam" id="PF13309"/>
    </source>
</evidence>
<dbReference type="InterPro" id="IPR013559">
    <property type="entry name" value="YheO"/>
</dbReference>